<name>A0A6L2PLA2_COPFO</name>
<dbReference type="InParanoid" id="A0A6L2PLA2"/>
<comment type="caution">
    <text evidence="1">The sequence shown here is derived from an EMBL/GenBank/DDBJ whole genome shotgun (WGS) entry which is preliminary data.</text>
</comment>
<feature type="non-terminal residue" evidence="1">
    <location>
        <position position="122"/>
    </location>
</feature>
<dbReference type="AlphaFoldDB" id="A0A6L2PLA2"/>
<dbReference type="OrthoDB" id="6771993at2759"/>
<evidence type="ECO:0000313" key="2">
    <source>
        <dbReference type="Proteomes" id="UP000502823"/>
    </source>
</evidence>
<proteinExistence type="predicted"/>
<accession>A0A6L2PLA2</accession>
<organism evidence="1 2">
    <name type="scientific">Coptotermes formosanus</name>
    <name type="common">Formosan subterranean termite</name>
    <dbReference type="NCBI Taxonomy" id="36987"/>
    <lineage>
        <taxon>Eukaryota</taxon>
        <taxon>Metazoa</taxon>
        <taxon>Ecdysozoa</taxon>
        <taxon>Arthropoda</taxon>
        <taxon>Hexapoda</taxon>
        <taxon>Insecta</taxon>
        <taxon>Pterygota</taxon>
        <taxon>Neoptera</taxon>
        <taxon>Polyneoptera</taxon>
        <taxon>Dictyoptera</taxon>
        <taxon>Blattodea</taxon>
        <taxon>Blattoidea</taxon>
        <taxon>Termitoidae</taxon>
        <taxon>Rhinotermitidae</taxon>
        <taxon>Coptotermes</taxon>
    </lineage>
</organism>
<evidence type="ECO:0000313" key="1">
    <source>
        <dbReference type="EMBL" id="GFG33363.1"/>
    </source>
</evidence>
<gene>
    <name evidence="1" type="ORF">Cfor_09992</name>
</gene>
<protein>
    <submittedName>
        <fullName evidence="1">Uncharacterized protein</fullName>
    </submittedName>
</protein>
<reference evidence="2" key="1">
    <citation type="submission" date="2020-01" db="EMBL/GenBank/DDBJ databases">
        <title>Draft genome sequence of the Termite Coptotermes fromosanus.</title>
        <authorList>
            <person name="Itakura S."/>
            <person name="Yosikawa Y."/>
            <person name="Umezawa K."/>
        </authorList>
    </citation>
    <scope>NUCLEOTIDE SEQUENCE [LARGE SCALE GENOMIC DNA]</scope>
</reference>
<sequence>MGKIKVLRISRQLSPIQIIVDQKQPENVEYFNYVGSMINDATCTREIKSRVAIATAAFTKKKMLFTSQFDLHMRKKLVKCCIWSIALNGAETWTLWKVYQKCPESFRMWCRRKTEKINWTYR</sequence>
<dbReference type="Proteomes" id="UP000502823">
    <property type="component" value="Unassembled WGS sequence"/>
</dbReference>
<keyword evidence="2" id="KW-1185">Reference proteome</keyword>
<dbReference type="EMBL" id="BLKM01008356">
    <property type="protein sequence ID" value="GFG33363.1"/>
    <property type="molecule type" value="Genomic_DNA"/>
</dbReference>